<dbReference type="GeneID" id="37622905"/>
<keyword evidence="1" id="KW-0472">Membrane</keyword>
<reference evidence="2" key="1">
    <citation type="journal article" date="2018" name="J. Phycol.">
        <title>Organellar genomics: a useful tool to study evolutionary relationships and molecular evolution in Gracilariaceae (Rhodophyta).</title>
        <authorList>
            <person name="Iha C."/>
            <person name="Grassa C.J."/>
            <person name="de M Lyra G."/>
            <person name="Davis C.C."/>
            <person name="Verbruggen H."/>
            <person name="Oliveira M.C."/>
        </authorList>
    </citation>
    <scope>NUCLEOTIDE SEQUENCE</scope>
</reference>
<name>A0A345U6K4_9FLOR</name>
<evidence type="ECO:0000313" key="2">
    <source>
        <dbReference type="EMBL" id="AXI96090.1"/>
    </source>
</evidence>
<keyword evidence="1" id="KW-1133">Transmembrane helix</keyword>
<sequence length="212" mass="26444">MPVARRIYSMKRNQIFSRYISIKYGLCNSTNLYYSDFIKNLYIVSKSIHSHISLYINKNKKYLRSQIYCFYWIVKEMHKLLVYDLYWNLELSKNTYNYLVYCCKHLLYSKDSLKRLRINNHIKLKQFIQQLFNLLKLFFESYNILLSFVIVKKLYKLFSDILYFWYKKKYKKVLRFELRKLHNYWNSKLFIAFIIKMRLNLLYMTFLQQINR</sequence>
<protein>
    <recommendedName>
        <fullName evidence="3">Reverse transcriptase N-terminal domain-containing protein</fullName>
    </recommendedName>
</protein>
<proteinExistence type="predicted"/>
<keyword evidence="2" id="KW-0150">Chloroplast</keyword>
<evidence type="ECO:0008006" key="3">
    <source>
        <dbReference type="Google" id="ProtNLM"/>
    </source>
</evidence>
<dbReference type="AlphaFoldDB" id="A0A345U6K4"/>
<dbReference type="RefSeq" id="YP_009510417.1">
    <property type="nucleotide sequence ID" value="NC_039139.1"/>
</dbReference>
<accession>A0A345U6K4</accession>
<feature type="transmembrane region" description="Helical" evidence="1">
    <location>
        <begin position="144"/>
        <end position="166"/>
    </location>
</feature>
<organism evidence="2">
    <name type="scientific">Gracilaria caudata</name>
    <dbReference type="NCBI Taxonomy" id="2572395"/>
    <lineage>
        <taxon>Eukaryota</taxon>
        <taxon>Rhodophyta</taxon>
        <taxon>Florideophyceae</taxon>
        <taxon>Rhodymeniophycidae</taxon>
        <taxon>Gracilariales</taxon>
        <taxon>Gracilariaceae</taxon>
        <taxon>Gracilaria</taxon>
    </lineage>
</organism>
<geneLocation type="chloroplast" evidence="2"/>
<keyword evidence="1" id="KW-0812">Transmembrane</keyword>
<gene>
    <name evidence="2" type="primary">orf212</name>
</gene>
<evidence type="ECO:0000256" key="1">
    <source>
        <dbReference type="SAM" id="Phobius"/>
    </source>
</evidence>
<keyword evidence="2" id="KW-0934">Plastid</keyword>
<dbReference type="EMBL" id="MH396009">
    <property type="protein sequence ID" value="AXI96090.1"/>
    <property type="molecule type" value="Genomic_DNA"/>
</dbReference>